<dbReference type="InterPro" id="IPR040441">
    <property type="entry name" value="CFA20/CFAP20DC"/>
</dbReference>
<dbReference type="EMBL" id="JAFNEN010000090">
    <property type="protein sequence ID" value="KAG8195301.1"/>
    <property type="molecule type" value="Genomic_DNA"/>
</dbReference>
<evidence type="ECO:0000313" key="2">
    <source>
        <dbReference type="EMBL" id="KAG8195301.1"/>
    </source>
</evidence>
<comment type="caution">
    <text evidence="2">The sequence shown here is derived from an EMBL/GenBank/DDBJ whole genome shotgun (WGS) entry which is preliminary data.</text>
</comment>
<dbReference type="InterPro" id="IPR007714">
    <property type="entry name" value="CFA20_dom"/>
</dbReference>
<accession>A0AAV6VHY5</accession>
<dbReference type="PANTHER" id="PTHR12458">
    <property type="entry name" value="ORF PROTEIN"/>
    <property type="match status" value="1"/>
</dbReference>
<dbReference type="Proteomes" id="UP000827092">
    <property type="component" value="Unassembled WGS sequence"/>
</dbReference>
<reference evidence="2 3" key="1">
    <citation type="journal article" date="2022" name="Nat. Ecol. Evol.">
        <title>A masculinizing supergene underlies an exaggerated male reproductive morph in a spider.</title>
        <authorList>
            <person name="Hendrickx F."/>
            <person name="De Corte Z."/>
            <person name="Sonet G."/>
            <person name="Van Belleghem S.M."/>
            <person name="Kostlbacher S."/>
            <person name="Vangestel C."/>
        </authorList>
    </citation>
    <scope>NUCLEOTIDE SEQUENCE [LARGE SCALE GENOMIC DNA]</scope>
    <source>
        <strain evidence="2">W744_W776</strain>
    </source>
</reference>
<dbReference type="Pfam" id="PF05018">
    <property type="entry name" value="CFA20_dom"/>
    <property type="match status" value="1"/>
</dbReference>
<evidence type="ECO:0000259" key="1">
    <source>
        <dbReference type="Pfam" id="PF05018"/>
    </source>
</evidence>
<evidence type="ECO:0000313" key="3">
    <source>
        <dbReference type="Proteomes" id="UP000827092"/>
    </source>
</evidence>
<keyword evidence="3" id="KW-1185">Reference proteome</keyword>
<feature type="domain" description="CFA20" evidence="1">
    <location>
        <begin position="5"/>
        <end position="185"/>
    </location>
</feature>
<sequence length="199" mass="23238">MSSLFRNQLQTGCITILCGSGLNPLDPWKVHCRGCVRRLIDEDVETLVYELTAAQFCTTYISLPRSPKSVIGIRLPFMTMVVKNMKMPFCFEFQILDDRGARRRFRASNCHSRTTVSPLLCHMPLALDEGWNKVQIDLASSQQERVRISVRVHPAKVFANCRMRRIFFSDRWYKEDELPNSYRLKKPTRKTRSRLAEDY</sequence>
<proteinExistence type="predicted"/>
<name>A0AAV6VHY5_9ARAC</name>
<protein>
    <recommendedName>
        <fullName evidence="1">CFA20 domain-containing protein</fullName>
    </recommendedName>
</protein>
<gene>
    <name evidence="2" type="ORF">JTE90_028448</name>
</gene>
<organism evidence="2 3">
    <name type="scientific">Oedothorax gibbosus</name>
    <dbReference type="NCBI Taxonomy" id="931172"/>
    <lineage>
        <taxon>Eukaryota</taxon>
        <taxon>Metazoa</taxon>
        <taxon>Ecdysozoa</taxon>
        <taxon>Arthropoda</taxon>
        <taxon>Chelicerata</taxon>
        <taxon>Arachnida</taxon>
        <taxon>Araneae</taxon>
        <taxon>Araneomorphae</taxon>
        <taxon>Entelegynae</taxon>
        <taxon>Araneoidea</taxon>
        <taxon>Linyphiidae</taxon>
        <taxon>Erigoninae</taxon>
        <taxon>Oedothorax</taxon>
    </lineage>
</organism>
<dbReference type="AlphaFoldDB" id="A0AAV6VHY5"/>